<reference evidence="1" key="1">
    <citation type="submission" date="2020-11" db="EMBL/GenBank/DDBJ databases">
        <authorList>
            <consortium name="DOE Joint Genome Institute"/>
            <person name="Ahrendt S."/>
            <person name="Riley R."/>
            <person name="Andreopoulos W."/>
            <person name="LaButti K."/>
            <person name="Pangilinan J."/>
            <person name="Ruiz-duenas F.J."/>
            <person name="Barrasa J.M."/>
            <person name="Sanchez-Garcia M."/>
            <person name="Camarero S."/>
            <person name="Miyauchi S."/>
            <person name="Serrano A."/>
            <person name="Linde D."/>
            <person name="Babiker R."/>
            <person name="Drula E."/>
            <person name="Ayuso-Fernandez I."/>
            <person name="Pacheco R."/>
            <person name="Padilla G."/>
            <person name="Ferreira P."/>
            <person name="Barriuso J."/>
            <person name="Kellner H."/>
            <person name="Castanera R."/>
            <person name="Alfaro M."/>
            <person name="Ramirez L."/>
            <person name="Pisabarro A.G."/>
            <person name="Kuo A."/>
            <person name="Tritt A."/>
            <person name="Lipzen A."/>
            <person name="He G."/>
            <person name="Yan M."/>
            <person name="Ng V."/>
            <person name="Cullen D."/>
            <person name="Martin F."/>
            <person name="Rosso M.-N."/>
            <person name="Henrissat B."/>
            <person name="Hibbett D."/>
            <person name="Martinez A.T."/>
            <person name="Grigoriev I.V."/>
        </authorList>
    </citation>
    <scope>NUCLEOTIDE SEQUENCE</scope>
    <source>
        <strain evidence="1">AH 44721</strain>
    </source>
</reference>
<gene>
    <name evidence="1" type="ORF">CPB84DRAFT_781267</name>
</gene>
<evidence type="ECO:0000313" key="1">
    <source>
        <dbReference type="EMBL" id="KAF8903275.1"/>
    </source>
</evidence>
<dbReference type="EMBL" id="JADNYJ010000031">
    <property type="protein sequence ID" value="KAF8903275.1"/>
    <property type="molecule type" value="Genomic_DNA"/>
</dbReference>
<keyword evidence="2" id="KW-1185">Reference proteome</keyword>
<evidence type="ECO:0000313" key="2">
    <source>
        <dbReference type="Proteomes" id="UP000724874"/>
    </source>
</evidence>
<dbReference type="AlphaFoldDB" id="A0A9P5NQT6"/>
<comment type="caution">
    <text evidence="1">The sequence shown here is derived from an EMBL/GenBank/DDBJ whole genome shotgun (WGS) entry which is preliminary data.</text>
</comment>
<name>A0A9P5NQT6_GYMJU</name>
<accession>A0A9P5NQT6</accession>
<proteinExistence type="predicted"/>
<dbReference type="Gene3D" id="1.20.1280.50">
    <property type="match status" value="1"/>
</dbReference>
<dbReference type="Proteomes" id="UP000724874">
    <property type="component" value="Unassembled WGS sequence"/>
</dbReference>
<organism evidence="1 2">
    <name type="scientific">Gymnopilus junonius</name>
    <name type="common">Spectacular rustgill mushroom</name>
    <name type="synonym">Gymnopilus spectabilis subsp. junonius</name>
    <dbReference type="NCBI Taxonomy" id="109634"/>
    <lineage>
        <taxon>Eukaryota</taxon>
        <taxon>Fungi</taxon>
        <taxon>Dikarya</taxon>
        <taxon>Basidiomycota</taxon>
        <taxon>Agaricomycotina</taxon>
        <taxon>Agaricomycetes</taxon>
        <taxon>Agaricomycetidae</taxon>
        <taxon>Agaricales</taxon>
        <taxon>Agaricineae</taxon>
        <taxon>Hymenogastraceae</taxon>
        <taxon>Gymnopilus</taxon>
    </lineage>
</organism>
<dbReference type="OrthoDB" id="3023006at2759"/>
<sequence>MSKILQGKSNYEETRTANLDWDSAENDTEMSAILQEQGKYEKERRALRSRLKDGTRRTLELQAKYSMLRNRKCSILQLPEEIARIIFFYMQEYPKEGRLHWIDQWAPSPEVVVSHVCRQWRLISLAYPYLWTRFRFYSGRATRVPFDRFEAYMERSKSRLLELYLGFLGHDSSEDGEICTEDLLKLLDLAIGHAHRWKILLVISDSDTPLLSVPEMLEWVSAPHLEYMVFCTDYSEEHTEFPSSLEPTIFKDGAPMLTSVVLDTCIGQGLLPPLQNITTLCLTGLVIMDEPCSWPTFVGILSLPALINLSIMGEFFEVPASLDSDDLITMKNLQHFRCSRTNSIPLLLASIVAPLLKTLMIKHESLRAVGDGQPEPLGFPSLEWLTLVETPITPLAAQYFARMTKSANRIWIVNKNYDESLFNVFLRSNPECWASLNDVRLELDIGTRLNEIISFARNHRDSSLVLHVRDEIATQWLSTQLSSQLCAYNELEELCRIERINRTAVVDHPVWLEHWFSPLWNIASEEEYVDP</sequence>
<dbReference type="PROSITE" id="PS00018">
    <property type="entry name" value="EF_HAND_1"/>
    <property type="match status" value="1"/>
</dbReference>
<protein>
    <recommendedName>
        <fullName evidence="3">F-box domain-containing protein</fullName>
    </recommendedName>
</protein>
<dbReference type="InterPro" id="IPR018247">
    <property type="entry name" value="EF_Hand_1_Ca_BS"/>
</dbReference>
<evidence type="ECO:0008006" key="3">
    <source>
        <dbReference type="Google" id="ProtNLM"/>
    </source>
</evidence>